<dbReference type="NCBIfam" id="TIGR02985">
    <property type="entry name" value="Sig70_bacteroi1"/>
    <property type="match status" value="1"/>
</dbReference>
<dbReference type="Pfam" id="PF08281">
    <property type="entry name" value="Sigma70_r4_2"/>
    <property type="match status" value="1"/>
</dbReference>
<evidence type="ECO:0000313" key="8">
    <source>
        <dbReference type="Proteomes" id="UP000321436"/>
    </source>
</evidence>
<comment type="similarity">
    <text evidence="1">Belongs to the sigma-70 factor family. ECF subfamily.</text>
</comment>
<dbReference type="RefSeq" id="WP_146865025.1">
    <property type="nucleotide sequence ID" value="NZ_BKAU01000004.1"/>
</dbReference>
<feature type="domain" description="RNA polymerase sigma-70 region 2" evidence="5">
    <location>
        <begin position="24"/>
        <end position="89"/>
    </location>
</feature>
<evidence type="ECO:0000256" key="3">
    <source>
        <dbReference type="ARBA" id="ARBA00023082"/>
    </source>
</evidence>
<dbReference type="SUPFAM" id="SSF88659">
    <property type="entry name" value="Sigma3 and sigma4 domains of RNA polymerase sigma factors"/>
    <property type="match status" value="1"/>
</dbReference>
<dbReference type="Gene3D" id="1.10.10.10">
    <property type="entry name" value="Winged helix-like DNA-binding domain superfamily/Winged helix DNA-binding domain"/>
    <property type="match status" value="1"/>
</dbReference>
<evidence type="ECO:0000256" key="2">
    <source>
        <dbReference type="ARBA" id="ARBA00023015"/>
    </source>
</evidence>
<dbReference type="GO" id="GO:0003677">
    <property type="term" value="F:DNA binding"/>
    <property type="evidence" value="ECO:0007669"/>
    <property type="project" value="InterPro"/>
</dbReference>
<reference evidence="7 8" key="1">
    <citation type="submission" date="2019-07" db="EMBL/GenBank/DDBJ databases">
        <title>Whole genome shotgun sequence of Chitinophaga cymbidii NBRC 109752.</title>
        <authorList>
            <person name="Hosoyama A."/>
            <person name="Uohara A."/>
            <person name="Ohji S."/>
            <person name="Ichikawa N."/>
        </authorList>
    </citation>
    <scope>NUCLEOTIDE SEQUENCE [LARGE SCALE GENOMIC DNA]</scope>
    <source>
        <strain evidence="7 8">NBRC 109752</strain>
    </source>
</reference>
<dbReference type="NCBIfam" id="TIGR02937">
    <property type="entry name" value="sigma70-ECF"/>
    <property type="match status" value="1"/>
</dbReference>
<protein>
    <submittedName>
        <fullName evidence="7">RNA polymerase sigma-70 factor</fullName>
    </submittedName>
</protein>
<dbReference type="InterPro" id="IPR013325">
    <property type="entry name" value="RNA_pol_sigma_r2"/>
</dbReference>
<name>A0A512RP43_9BACT</name>
<dbReference type="Gene3D" id="1.10.1740.10">
    <property type="match status" value="1"/>
</dbReference>
<dbReference type="Proteomes" id="UP000321436">
    <property type="component" value="Unassembled WGS sequence"/>
</dbReference>
<evidence type="ECO:0000313" key="7">
    <source>
        <dbReference type="EMBL" id="GEP97454.1"/>
    </source>
</evidence>
<evidence type="ECO:0000259" key="6">
    <source>
        <dbReference type="Pfam" id="PF08281"/>
    </source>
</evidence>
<keyword evidence="8" id="KW-1185">Reference proteome</keyword>
<dbReference type="InterPro" id="IPR014327">
    <property type="entry name" value="RNA_pol_sigma70_bacteroid"/>
</dbReference>
<evidence type="ECO:0000256" key="4">
    <source>
        <dbReference type="ARBA" id="ARBA00023163"/>
    </source>
</evidence>
<dbReference type="OrthoDB" id="659577at2"/>
<dbReference type="InterPro" id="IPR036388">
    <property type="entry name" value="WH-like_DNA-bd_sf"/>
</dbReference>
<evidence type="ECO:0000256" key="1">
    <source>
        <dbReference type="ARBA" id="ARBA00010641"/>
    </source>
</evidence>
<dbReference type="AlphaFoldDB" id="A0A512RP43"/>
<proteinExistence type="inferred from homology"/>
<dbReference type="SUPFAM" id="SSF88946">
    <property type="entry name" value="Sigma2 domain of RNA polymerase sigma factors"/>
    <property type="match status" value="1"/>
</dbReference>
<dbReference type="InterPro" id="IPR013324">
    <property type="entry name" value="RNA_pol_sigma_r3/r4-like"/>
</dbReference>
<dbReference type="InterPro" id="IPR039425">
    <property type="entry name" value="RNA_pol_sigma-70-like"/>
</dbReference>
<dbReference type="InterPro" id="IPR013249">
    <property type="entry name" value="RNA_pol_sigma70_r4_t2"/>
</dbReference>
<dbReference type="Pfam" id="PF04542">
    <property type="entry name" value="Sigma70_r2"/>
    <property type="match status" value="1"/>
</dbReference>
<dbReference type="PANTHER" id="PTHR43133">
    <property type="entry name" value="RNA POLYMERASE ECF-TYPE SIGMA FACTO"/>
    <property type="match status" value="1"/>
</dbReference>
<dbReference type="PANTHER" id="PTHR43133:SF46">
    <property type="entry name" value="RNA POLYMERASE SIGMA-70 FACTOR ECF SUBFAMILY"/>
    <property type="match status" value="1"/>
</dbReference>
<dbReference type="EMBL" id="BKAU01000004">
    <property type="protein sequence ID" value="GEP97454.1"/>
    <property type="molecule type" value="Genomic_DNA"/>
</dbReference>
<dbReference type="InterPro" id="IPR007627">
    <property type="entry name" value="RNA_pol_sigma70_r2"/>
</dbReference>
<dbReference type="InterPro" id="IPR014284">
    <property type="entry name" value="RNA_pol_sigma-70_dom"/>
</dbReference>
<feature type="domain" description="RNA polymerase sigma factor 70 region 4 type 2" evidence="6">
    <location>
        <begin position="125"/>
        <end position="169"/>
    </location>
</feature>
<keyword evidence="2" id="KW-0805">Transcription regulation</keyword>
<accession>A0A512RP43</accession>
<keyword evidence="4" id="KW-0804">Transcription</keyword>
<organism evidence="7 8">
    <name type="scientific">Chitinophaga cymbidii</name>
    <dbReference type="NCBI Taxonomy" id="1096750"/>
    <lineage>
        <taxon>Bacteria</taxon>
        <taxon>Pseudomonadati</taxon>
        <taxon>Bacteroidota</taxon>
        <taxon>Chitinophagia</taxon>
        <taxon>Chitinophagales</taxon>
        <taxon>Chitinophagaceae</taxon>
        <taxon>Chitinophaga</taxon>
    </lineage>
</organism>
<keyword evidence="3" id="KW-0731">Sigma factor</keyword>
<dbReference type="GO" id="GO:0006352">
    <property type="term" value="P:DNA-templated transcription initiation"/>
    <property type="evidence" value="ECO:0007669"/>
    <property type="project" value="InterPro"/>
</dbReference>
<dbReference type="GO" id="GO:0016987">
    <property type="term" value="F:sigma factor activity"/>
    <property type="evidence" value="ECO:0007669"/>
    <property type="project" value="UniProtKB-KW"/>
</dbReference>
<comment type="caution">
    <text evidence="7">The sequence shown here is derived from an EMBL/GenBank/DDBJ whole genome shotgun (WGS) entry which is preliminary data.</text>
</comment>
<sequence length="196" mass="22871">MLDTTDEALCGMIRDRDQAAFSVLYDRYRNQIYGYSLKLCGSPEVALDTVQEVFMKIWQRHEALDPSRPLKAYLFRSARNYVFDYLRKAVHDEKFRKRFLQTFEEGFGASDHQLYTKQLEELRMNAISRLPAQRQLIYKMSKVEGLSNQEIADRLGISVNTVRDQLVKASRFVRAYLHRHADIAMLLAAFNILLPA</sequence>
<evidence type="ECO:0000259" key="5">
    <source>
        <dbReference type="Pfam" id="PF04542"/>
    </source>
</evidence>
<gene>
    <name evidence="7" type="ORF">CCY01nite_37140</name>
</gene>